<evidence type="ECO:0000313" key="2">
    <source>
        <dbReference type="Proteomes" id="UP000092634"/>
    </source>
</evidence>
<evidence type="ECO:0000313" key="1">
    <source>
        <dbReference type="EMBL" id="OFJ47758.1"/>
    </source>
</evidence>
<sequence length="150" mass="17224">MTLRLTGKEIFHQRDCLFRMTHMRAMSGGLHFLKITILQMLMQIFTNGKWRNSIVLTLKEQTRLGEIAQVKAIISQEGGFCKTPCNRRIHCTKTRFQLLRQIRLIRVFCDDSRQVACPTGLIAGDHIEQAFNILTLKTTYVIGGIIQITC</sequence>
<comment type="caution">
    <text evidence="1">The sequence shown here is derived from an EMBL/GenBank/DDBJ whole genome shotgun (WGS) entry which is preliminary data.</text>
</comment>
<accession>A0A1E8PN79</accession>
<gene>
    <name evidence="1" type="ORF">BA896_000790</name>
</gene>
<dbReference type="AlphaFoldDB" id="A0A1E8PN79"/>
<name>A0A1E8PN79_9BURK</name>
<dbReference type="EMBL" id="MAQB02000001">
    <property type="protein sequence ID" value="OFJ47758.1"/>
    <property type="molecule type" value="Genomic_DNA"/>
</dbReference>
<dbReference type="Proteomes" id="UP000092634">
    <property type="component" value="Unassembled WGS sequence"/>
</dbReference>
<reference evidence="1 2" key="1">
    <citation type="submission" date="2016-10" db="EMBL/GenBank/DDBJ databases">
        <title>Updated version of Genome Assembly of Janthinobacterium lividum ERGS5:01.</title>
        <authorList>
            <person name="Kumar R."/>
            <person name="Acharya V."/>
            <person name="Singh D."/>
        </authorList>
    </citation>
    <scope>NUCLEOTIDE SEQUENCE [LARGE SCALE GENOMIC DNA]</scope>
    <source>
        <strain evidence="1 2">ERGS5:01</strain>
    </source>
</reference>
<proteinExistence type="predicted"/>
<protein>
    <submittedName>
        <fullName evidence="1">Uncharacterized protein</fullName>
    </submittedName>
</protein>
<organism evidence="1 2">
    <name type="scientific">Janthinobacterium lividum</name>
    <dbReference type="NCBI Taxonomy" id="29581"/>
    <lineage>
        <taxon>Bacteria</taxon>
        <taxon>Pseudomonadati</taxon>
        <taxon>Pseudomonadota</taxon>
        <taxon>Betaproteobacteria</taxon>
        <taxon>Burkholderiales</taxon>
        <taxon>Oxalobacteraceae</taxon>
        <taxon>Janthinobacterium</taxon>
    </lineage>
</organism>